<organism evidence="9 10">
    <name type="scientific">Brevibacillus brevis</name>
    <name type="common">Bacillus brevis</name>
    <dbReference type="NCBI Taxonomy" id="1393"/>
    <lineage>
        <taxon>Bacteria</taxon>
        <taxon>Bacillati</taxon>
        <taxon>Bacillota</taxon>
        <taxon>Bacilli</taxon>
        <taxon>Bacillales</taxon>
        <taxon>Paenibacillaceae</taxon>
        <taxon>Brevibacillus</taxon>
    </lineage>
</organism>
<protein>
    <submittedName>
        <fullName evidence="9">DNA repair protein RadC</fullName>
    </submittedName>
</protein>
<keyword evidence="6" id="KW-0482">Metalloprotease</keyword>
<evidence type="ECO:0000256" key="6">
    <source>
        <dbReference type="ARBA" id="ARBA00023049"/>
    </source>
</evidence>
<feature type="domain" description="MPN" evidence="8">
    <location>
        <begin position="104"/>
        <end position="226"/>
    </location>
</feature>
<dbReference type="CDD" id="cd08071">
    <property type="entry name" value="MPN_DUF2466"/>
    <property type="match status" value="1"/>
</dbReference>
<dbReference type="PANTHER" id="PTHR30471">
    <property type="entry name" value="DNA REPAIR PROTEIN RADC"/>
    <property type="match status" value="1"/>
</dbReference>
<name>A0ABY9T5Q9_BREBE</name>
<evidence type="ECO:0000256" key="4">
    <source>
        <dbReference type="ARBA" id="ARBA00022801"/>
    </source>
</evidence>
<evidence type="ECO:0000256" key="1">
    <source>
        <dbReference type="ARBA" id="ARBA00010243"/>
    </source>
</evidence>
<comment type="similarity">
    <text evidence="1 7">Belongs to the UPF0758 family.</text>
</comment>
<keyword evidence="5" id="KW-0862">Zinc</keyword>
<evidence type="ECO:0000256" key="5">
    <source>
        <dbReference type="ARBA" id="ARBA00022833"/>
    </source>
</evidence>
<dbReference type="InterPro" id="IPR037518">
    <property type="entry name" value="MPN"/>
</dbReference>
<gene>
    <name evidence="9" type="primary">radC</name>
    <name evidence="9" type="ORF">RGB73_03565</name>
</gene>
<dbReference type="NCBIfam" id="NF000642">
    <property type="entry name" value="PRK00024.1"/>
    <property type="match status" value="1"/>
</dbReference>
<evidence type="ECO:0000259" key="8">
    <source>
        <dbReference type="PROSITE" id="PS50249"/>
    </source>
</evidence>
<proteinExistence type="inferred from homology"/>
<accession>A0ABY9T5Q9</accession>
<evidence type="ECO:0000256" key="3">
    <source>
        <dbReference type="ARBA" id="ARBA00022723"/>
    </source>
</evidence>
<evidence type="ECO:0000313" key="10">
    <source>
        <dbReference type="Proteomes" id="UP001256827"/>
    </source>
</evidence>
<evidence type="ECO:0000256" key="2">
    <source>
        <dbReference type="ARBA" id="ARBA00022670"/>
    </source>
</evidence>
<keyword evidence="10" id="KW-1185">Reference proteome</keyword>
<dbReference type="EMBL" id="CP134050">
    <property type="protein sequence ID" value="WNC15443.1"/>
    <property type="molecule type" value="Genomic_DNA"/>
</dbReference>
<evidence type="ECO:0000313" key="9">
    <source>
        <dbReference type="EMBL" id="WNC15443.1"/>
    </source>
</evidence>
<dbReference type="Gene3D" id="3.40.140.10">
    <property type="entry name" value="Cytidine Deaminase, domain 2"/>
    <property type="match status" value="1"/>
</dbReference>
<dbReference type="InterPro" id="IPR001405">
    <property type="entry name" value="UPF0758"/>
</dbReference>
<dbReference type="InterPro" id="IPR025657">
    <property type="entry name" value="RadC_JAB"/>
</dbReference>
<reference evidence="9 10" key="1">
    <citation type="submission" date="2023-09" db="EMBL/GenBank/DDBJ databases">
        <title>Complete Genome and Methylome dissection of Bacillus brevis NEB573 original source of BbsI restriction endonuclease.</title>
        <authorList>
            <person name="Fomenkov A."/>
            <person name="Roberts R.D."/>
        </authorList>
    </citation>
    <scope>NUCLEOTIDE SEQUENCE [LARGE SCALE GENOMIC DNA]</scope>
    <source>
        <strain evidence="9 10">NEB573</strain>
    </source>
</reference>
<dbReference type="SUPFAM" id="SSF102712">
    <property type="entry name" value="JAB1/MPN domain"/>
    <property type="match status" value="1"/>
</dbReference>
<dbReference type="Pfam" id="PF04002">
    <property type="entry name" value="RadC"/>
    <property type="match status" value="1"/>
</dbReference>
<dbReference type="Proteomes" id="UP001256827">
    <property type="component" value="Chromosome"/>
</dbReference>
<dbReference type="PROSITE" id="PS50249">
    <property type="entry name" value="MPN"/>
    <property type="match status" value="1"/>
</dbReference>
<dbReference type="InterPro" id="IPR020891">
    <property type="entry name" value="UPF0758_CS"/>
</dbReference>
<dbReference type="PROSITE" id="PS01302">
    <property type="entry name" value="UPF0758"/>
    <property type="match status" value="1"/>
</dbReference>
<sequence length="226" mass="25367">MQQIDMFQYECFATDFVQKAKESVSFYGTKEANLNDLLTIIIGNEADAVIIHKLAGIGIQQLASMSAHEIMELVPISEMAAQRIVASFGLAHKYVTSPREKRISIRLPRDVAELMMPEMRYLTQEHFICLFLNTKNRVIGKQTIFIGSLDASVVHPREVFKEAIKRSAANVICLHNHPSGDPTPSREDIKVTKNLMEAGEVVGIPLLDHVIIGDDGYISLKEQRYI</sequence>
<dbReference type="PANTHER" id="PTHR30471:SF3">
    <property type="entry name" value="UPF0758 PROTEIN YEES-RELATED"/>
    <property type="match status" value="1"/>
</dbReference>
<dbReference type="NCBIfam" id="TIGR00608">
    <property type="entry name" value="radc"/>
    <property type="match status" value="1"/>
</dbReference>
<keyword evidence="4" id="KW-0378">Hydrolase</keyword>
<keyword evidence="3" id="KW-0479">Metal-binding</keyword>
<keyword evidence="2" id="KW-0645">Protease</keyword>
<evidence type="ECO:0000256" key="7">
    <source>
        <dbReference type="RuleBase" id="RU003797"/>
    </source>
</evidence>